<sequence>MGVSRRTLLGGAVALTGAAVALRAPWVADATAPTTTASPFTLGVASGDPTPDGVVLWTRLAPDPLAPDGLGGMPSRPVLVEWEVAADAGFRAPLARGSAVARAEDAHAVHVEVAGLRPAAEHFYRFRVGTEISPVGRARTAPAPGARVDRFAFAIASCQSRPDGYYNAHAAIARDDLDLVAWLGDYIYESAAVGVPGRAHLPAREAVSLADYRLRHGQYRSDPDLQAAHAAAPWAVTIDDHDVENNWAGDVSQVDDEPDNDPAVFRARRADAYRAFWEHMPLRRAQRPQGPEMRMHRRLTFGDLLDLHLLDTRRYRTDQDPKRPRDRARTMLGAEQRAWLTTALAGPTARWNALGQQVFFSPRDLTAGPATGLDEDSWDDCAAERDALRDHLVAARTPNPVILTGDVHAAHACDVRADFTDPSSRVVATELVTTSISSGGNGSARGAGDAALLAENPHIRFVDRRRGYVRNVVTPREWRADFQVLDTVSTRGAPARTATSVVIPDGDPGARA</sequence>
<dbReference type="Pfam" id="PF09423">
    <property type="entry name" value="PhoD"/>
    <property type="match status" value="1"/>
</dbReference>
<protein>
    <submittedName>
        <fullName evidence="4">Alkaline phosphatase D family protein</fullName>
    </submittedName>
</protein>
<keyword evidence="5" id="KW-1185">Reference proteome</keyword>
<gene>
    <name evidence="4" type="ORF">ACFPEL_26600</name>
</gene>
<dbReference type="InterPro" id="IPR052900">
    <property type="entry name" value="Phospholipid_Metab_Enz"/>
</dbReference>
<dbReference type="InterPro" id="IPR032093">
    <property type="entry name" value="PhoD_N"/>
</dbReference>
<dbReference type="InterPro" id="IPR038607">
    <property type="entry name" value="PhoD-like_sf"/>
</dbReference>
<feature type="signal peptide" evidence="1">
    <location>
        <begin position="1"/>
        <end position="23"/>
    </location>
</feature>
<dbReference type="SUPFAM" id="SSF56300">
    <property type="entry name" value="Metallo-dependent phosphatases"/>
    <property type="match status" value="1"/>
</dbReference>
<feature type="domain" description="Phospholipase D N-terminal" evidence="3">
    <location>
        <begin position="42"/>
        <end position="140"/>
    </location>
</feature>
<feature type="chain" id="PRO_5046399296" evidence="1">
    <location>
        <begin position="24"/>
        <end position="512"/>
    </location>
</feature>
<dbReference type="PANTHER" id="PTHR43606">
    <property type="entry name" value="PHOSPHATASE, PUTATIVE (AFU_ORTHOLOGUE AFUA_6G08710)-RELATED"/>
    <property type="match status" value="1"/>
</dbReference>
<dbReference type="Gene3D" id="3.60.21.70">
    <property type="entry name" value="PhoD-like phosphatase"/>
    <property type="match status" value="1"/>
</dbReference>
<evidence type="ECO:0000256" key="1">
    <source>
        <dbReference type="SAM" id="SignalP"/>
    </source>
</evidence>
<evidence type="ECO:0000313" key="5">
    <source>
        <dbReference type="Proteomes" id="UP001595909"/>
    </source>
</evidence>
<evidence type="ECO:0000313" key="4">
    <source>
        <dbReference type="EMBL" id="MFC4836004.1"/>
    </source>
</evidence>
<name>A0ABV9RR75_9PSEU</name>
<dbReference type="Pfam" id="PF16655">
    <property type="entry name" value="PhoD_N"/>
    <property type="match status" value="1"/>
</dbReference>
<organism evidence="4 5">
    <name type="scientific">Actinomycetospora chibensis</name>
    <dbReference type="NCBI Taxonomy" id="663606"/>
    <lineage>
        <taxon>Bacteria</taxon>
        <taxon>Bacillati</taxon>
        <taxon>Actinomycetota</taxon>
        <taxon>Actinomycetes</taxon>
        <taxon>Pseudonocardiales</taxon>
        <taxon>Pseudonocardiaceae</taxon>
        <taxon>Actinomycetospora</taxon>
    </lineage>
</organism>
<dbReference type="Proteomes" id="UP001595909">
    <property type="component" value="Unassembled WGS sequence"/>
</dbReference>
<dbReference type="RefSeq" id="WP_274190017.1">
    <property type="nucleotide sequence ID" value="NZ_BAABHN010000052.1"/>
</dbReference>
<dbReference type="EMBL" id="JBHSIM010000052">
    <property type="protein sequence ID" value="MFC4836004.1"/>
    <property type="molecule type" value="Genomic_DNA"/>
</dbReference>
<comment type="caution">
    <text evidence="4">The sequence shown here is derived from an EMBL/GenBank/DDBJ whole genome shotgun (WGS) entry which is preliminary data.</text>
</comment>
<evidence type="ECO:0000259" key="2">
    <source>
        <dbReference type="Pfam" id="PF09423"/>
    </source>
</evidence>
<dbReference type="InterPro" id="IPR029052">
    <property type="entry name" value="Metallo-depent_PP-like"/>
</dbReference>
<reference evidence="5" key="1">
    <citation type="journal article" date="2019" name="Int. J. Syst. Evol. Microbiol.">
        <title>The Global Catalogue of Microorganisms (GCM) 10K type strain sequencing project: providing services to taxonomists for standard genome sequencing and annotation.</title>
        <authorList>
            <consortium name="The Broad Institute Genomics Platform"/>
            <consortium name="The Broad Institute Genome Sequencing Center for Infectious Disease"/>
            <person name="Wu L."/>
            <person name="Ma J."/>
        </authorList>
    </citation>
    <scope>NUCLEOTIDE SEQUENCE [LARGE SCALE GENOMIC DNA]</scope>
    <source>
        <strain evidence="5">CCUG 50347</strain>
    </source>
</reference>
<dbReference type="Gene3D" id="2.60.40.380">
    <property type="entry name" value="Purple acid phosphatase-like, N-terminal"/>
    <property type="match status" value="1"/>
</dbReference>
<dbReference type="PANTHER" id="PTHR43606:SF2">
    <property type="entry name" value="ALKALINE PHOSPHATASE FAMILY PROTEIN (AFU_ORTHOLOGUE AFUA_5G03860)"/>
    <property type="match status" value="1"/>
</dbReference>
<accession>A0ABV9RR75</accession>
<dbReference type="PROSITE" id="PS51318">
    <property type="entry name" value="TAT"/>
    <property type="match status" value="1"/>
</dbReference>
<dbReference type="InterPro" id="IPR006311">
    <property type="entry name" value="TAT_signal"/>
</dbReference>
<feature type="domain" description="PhoD-like phosphatase metallophosphatase" evidence="2">
    <location>
        <begin position="153"/>
        <end position="482"/>
    </location>
</feature>
<dbReference type="CDD" id="cd07389">
    <property type="entry name" value="MPP_PhoD"/>
    <property type="match status" value="1"/>
</dbReference>
<keyword evidence="1" id="KW-0732">Signal</keyword>
<dbReference type="InterPro" id="IPR018946">
    <property type="entry name" value="PhoD-like_MPP"/>
</dbReference>
<proteinExistence type="predicted"/>
<evidence type="ECO:0000259" key="3">
    <source>
        <dbReference type="Pfam" id="PF16655"/>
    </source>
</evidence>